<keyword evidence="9" id="KW-0732">Signal</keyword>
<comment type="caution">
    <text evidence="11">The sequence shown here is derived from an EMBL/GenBank/DDBJ whole genome shotgun (WGS) entry which is preliminary data.</text>
</comment>
<dbReference type="GO" id="GO:0048046">
    <property type="term" value="C:apoplast"/>
    <property type="evidence" value="ECO:0007669"/>
    <property type="project" value="UniProtKB-SubCell"/>
</dbReference>
<dbReference type="EMBL" id="JBJQOH010000001">
    <property type="protein sequence ID" value="KAL3701467.1"/>
    <property type="molecule type" value="Genomic_DNA"/>
</dbReference>
<dbReference type="Pfam" id="PF00190">
    <property type="entry name" value="Cupin_1"/>
    <property type="match status" value="1"/>
</dbReference>
<evidence type="ECO:0000259" key="10">
    <source>
        <dbReference type="SMART" id="SM00835"/>
    </source>
</evidence>
<evidence type="ECO:0000256" key="2">
    <source>
        <dbReference type="ARBA" id="ARBA00007456"/>
    </source>
</evidence>
<evidence type="ECO:0000256" key="6">
    <source>
        <dbReference type="ARBA" id="ARBA00023211"/>
    </source>
</evidence>
<dbReference type="PRINTS" id="PR00325">
    <property type="entry name" value="GERMIN"/>
</dbReference>
<dbReference type="InterPro" id="IPR006045">
    <property type="entry name" value="Cupin_1"/>
</dbReference>
<protein>
    <recommendedName>
        <fullName evidence="9">Germin-like protein</fullName>
    </recommendedName>
</protein>
<keyword evidence="12" id="KW-1185">Reference proteome</keyword>
<evidence type="ECO:0000313" key="12">
    <source>
        <dbReference type="Proteomes" id="UP001633002"/>
    </source>
</evidence>
<dbReference type="GO" id="GO:0030145">
    <property type="term" value="F:manganese ion binding"/>
    <property type="evidence" value="ECO:0007669"/>
    <property type="project" value="UniProtKB-UniRule"/>
</dbReference>
<evidence type="ECO:0000256" key="9">
    <source>
        <dbReference type="RuleBase" id="RU366015"/>
    </source>
</evidence>
<evidence type="ECO:0000256" key="5">
    <source>
        <dbReference type="ARBA" id="ARBA00022723"/>
    </source>
</evidence>
<feature type="chain" id="PRO_5044527693" description="Germin-like protein" evidence="9">
    <location>
        <begin position="21"/>
        <end position="179"/>
    </location>
</feature>
<proteinExistence type="inferred from homology"/>
<sequence>MARSLALVALTLLVIQGVLAYDPTITADFGLMGPVTGFVAQFPGVTGLGISSIFFKLGSGGLVPLHIHSRATELFIAVQGTWTVGFIDSANTHYTAQLKEGDQFVFPVGLIHYQLAGNSAATGYSSFNSENPGVTLIGSNIFTATPPIPDAVATGSFGIDAATLASIRKALAPPPPPSP</sequence>
<organism evidence="11 12">
    <name type="scientific">Riccia sorocarpa</name>
    <dbReference type="NCBI Taxonomy" id="122646"/>
    <lineage>
        <taxon>Eukaryota</taxon>
        <taxon>Viridiplantae</taxon>
        <taxon>Streptophyta</taxon>
        <taxon>Embryophyta</taxon>
        <taxon>Marchantiophyta</taxon>
        <taxon>Marchantiopsida</taxon>
        <taxon>Marchantiidae</taxon>
        <taxon>Marchantiales</taxon>
        <taxon>Ricciaceae</taxon>
        <taxon>Riccia</taxon>
    </lineage>
</organism>
<dbReference type="SUPFAM" id="SSF51182">
    <property type="entry name" value="RmlC-like cupins"/>
    <property type="match status" value="1"/>
</dbReference>
<comment type="subcellular location">
    <subcellularLocation>
        <location evidence="1 9">Secreted</location>
        <location evidence="1 9">Extracellular space</location>
        <location evidence="1 9">Apoplast</location>
    </subcellularLocation>
</comment>
<keyword evidence="3 9" id="KW-0052">Apoplast</keyword>
<name>A0ABD3IFD3_9MARC</name>
<accession>A0ABD3IFD3</accession>
<dbReference type="InterPro" id="IPR011051">
    <property type="entry name" value="RmlC_Cupin_sf"/>
</dbReference>
<dbReference type="Proteomes" id="UP001633002">
    <property type="component" value="Unassembled WGS sequence"/>
</dbReference>
<evidence type="ECO:0000256" key="7">
    <source>
        <dbReference type="PIRSR" id="PIRSR601929-1"/>
    </source>
</evidence>
<evidence type="ECO:0000256" key="4">
    <source>
        <dbReference type="ARBA" id="ARBA00022525"/>
    </source>
</evidence>
<dbReference type="CDD" id="cd02241">
    <property type="entry name" value="cupin_OxOx"/>
    <property type="match status" value="1"/>
</dbReference>
<reference evidence="11 12" key="1">
    <citation type="submission" date="2024-09" db="EMBL/GenBank/DDBJ databases">
        <title>Chromosome-scale assembly of Riccia sorocarpa.</title>
        <authorList>
            <person name="Paukszto L."/>
        </authorList>
    </citation>
    <scope>NUCLEOTIDE SEQUENCE [LARGE SCALE GENOMIC DNA]</scope>
    <source>
        <strain evidence="11">LP-2024</strain>
        <tissue evidence="11">Aerial parts of the thallus</tissue>
    </source>
</reference>
<evidence type="ECO:0000256" key="3">
    <source>
        <dbReference type="ARBA" id="ARBA00022523"/>
    </source>
</evidence>
<keyword evidence="5 7" id="KW-0479">Metal-binding</keyword>
<feature type="binding site" evidence="8">
    <location>
        <position position="66"/>
    </location>
    <ligand>
        <name>Mn(2+)</name>
        <dbReference type="ChEBI" id="CHEBI:29035"/>
    </ligand>
</feature>
<feature type="domain" description="Cupin type-1" evidence="10">
    <location>
        <begin position="29"/>
        <end position="165"/>
    </location>
</feature>
<comment type="similarity">
    <text evidence="2 9">Belongs to the germin family.</text>
</comment>
<dbReference type="InterPro" id="IPR001929">
    <property type="entry name" value="Germin"/>
</dbReference>
<evidence type="ECO:0000313" key="11">
    <source>
        <dbReference type="EMBL" id="KAL3701467.1"/>
    </source>
</evidence>
<dbReference type="SMART" id="SM00835">
    <property type="entry name" value="Cupin_1"/>
    <property type="match status" value="1"/>
</dbReference>
<feature type="binding site" evidence="7">
    <location>
        <position position="68"/>
    </location>
    <ligand>
        <name>oxalate</name>
        <dbReference type="ChEBI" id="CHEBI:30623"/>
    </ligand>
</feature>
<feature type="binding site" evidence="8">
    <location>
        <position position="73"/>
    </location>
    <ligand>
        <name>Mn(2+)</name>
        <dbReference type="ChEBI" id="CHEBI:29035"/>
    </ligand>
</feature>
<dbReference type="PANTHER" id="PTHR31238">
    <property type="entry name" value="GERMIN-LIKE PROTEIN SUBFAMILY 3 MEMBER 3"/>
    <property type="match status" value="1"/>
</dbReference>
<dbReference type="Gene3D" id="2.60.120.10">
    <property type="entry name" value="Jelly Rolls"/>
    <property type="match status" value="1"/>
</dbReference>
<keyword evidence="4 9" id="KW-0964">Secreted</keyword>
<feature type="signal peptide" evidence="9">
    <location>
        <begin position="1"/>
        <end position="20"/>
    </location>
</feature>
<evidence type="ECO:0000256" key="8">
    <source>
        <dbReference type="PIRSR" id="PIRSR601929-2"/>
    </source>
</evidence>
<evidence type="ECO:0000256" key="1">
    <source>
        <dbReference type="ARBA" id="ARBA00004271"/>
    </source>
</evidence>
<dbReference type="AlphaFoldDB" id="A0ABD3IFD3"/>
<dbReference type="InterPro" id="IPR014710">
    <property type="entry name" value="RmlC-like_jellyroll"/>
</dbReference>
<feature type="binding site" evidence="8">
    <location>
        <position position="68"/>
    </location>
    <ligand>
        <name>Mn(2+)</name>
        <dbReference type="ChEBI" id="CHEBI:29035"/>
    </ligand>
</feature>
<gene>
    <name evidence="11" type="ORF">R1sor_019489</name>
</gene>
<feature type="binding site" evidence="8">
    <location>
        <position position="112"/>
    </location>
    <ligand>
        <name>Mn(2+)</name>
        <dbReference type="ChEBI" id="CHEBI:29035"/>
    </ligand>
</feature>
<feature type="binding site" evidence="7">
    <location>
        <position position="73"/>
    </location>
    <ligand>
        <name>oxalate</name>
        <dbReference type="ChEBI" id="CHEBI:30623"/>
    </ligand>
</feature>
<keyword evidence="6 7" id="KW-0464">Manganese</keyword>